<protein>
    <submittedName>
        <fullName evidence="1">Uncharacterized protein</fullName>
    </submittedName>
</protein>
<reference evidence="1 2" key="1">
    <citation type="journal article" date="2021" name="Commun. Biol.">
        <title>The genome of Shorea leprosula (Dipterocarpaceae) highlights the ecological relevance of drought in aseasonal tropical rainforests.</title>
        <authorList>
            <person name="Ng K.K.S."/>
            <person name="Kobayashi M.J."/>
            <person name="Fawcett J.A."/>
            <person name="Hatakeyama M."/>
            <person name="Paape T."/>
            <person name="Ng C.H."/>
            <person name="Ang C.C."/>
            <person name="Tnah L.H."/>
            <person name="Lee C.T."/>
            <person name="Nishiyama T."/>
            <person name="Sese J."/>
            <person name="O'Brien M.J."/>
            <person name="Copetti D."/>
            <person name="Mohd Noor M.I."/>
            <person name="Ong R.C."/>
            <person name="Putra M."/>
            <person name="Sireger I.Z."/>
            <person name="Indrioko S."/>
            <person name="Kosugi Y."/>
            <person name="Izuno A."/>
            <person name="Isagi Y."/>
            <person name="Lee S.L."/>
            <person name="Shimizu K.K."/>
        </authorList>
    </citation>
    <scope>NUCLEOTIDE SEQUENCE [LARGE SCALE GENOMIC DNA]</scope>
    <source>
        <strain evidence="1">214</strain>
    </source>
</reference>
<gene>
    <name evidence="1" type="ORF">SLEP1_g8758</name>
</gene>
<evidence type="ECO:0000313" key="2">
    <source>
        <dbReference type="Proteomes" id="UP001054252"/>
    </source>
</evidence>
<dbReference type="Proteomes" id="UP001054252">
    <property type="component" value="Unassembled WGS sequence"/>
</dbReference>
<sequence>MEVEEGRLTWFHQINRPSAEMCTIWRNGGRIWRNGGWIWRNGSSGRPIEMVSPNWDESVELGGIEMEVGFGEMEVGEGRLNCLQD</sequence>
<evidence type="ECO:0000313" key="1">
    <source>
        <dbReference type="EMBL" id="GKU95395.1"/>
    </source>
</evidence>
<keyword evidence="2" id="KW-1185">Reference proteome</keyword>
<proteinExistence type="predicted"/>
<dbReference type="EMBL" id="BPVZ01000009">
    <property type="protein sequence ID" value="GKU95395.1"/>
    <property type="molecule type" value="Genomic_DNA"/>
</dbReference>
<comment type="caution">
    <text evidence="1">The sequence shown here is derived from an EMBL/GenBank/DDBJ whole genome shotgun (WGS) entry which is preliminary data.</text>
</comment>
<name>A0AAV5IDP0_9ROSI</name>
<organism evidence="1 2">
    <name type="scientific">Rubroshorea leprosula</name>
    <dbReference type="NCBI Taxonomy" id="152421"/>
    <lineage>
        <taxon>Eukaryota</taxon>
        <taxon>Viridiplantae</taxon>
        <taxon>Streptophyta</taxon>
        <taxon>Embryophyta</taxon>
        <taxon>Tracheophyta</taxon>
        <taxon>Spermatophyta</taxon>
        <taxon>Magnoliopsida</taxon>
        <taxon>eudicotyledons</taxon>
        <taxon>Gunneridae</taxon>
        <taxon>Pentapetalae</taxon>
        <taxon>rosids</taxon>
        <taxon>malvids</taxon>
        <taxon>Malvales</taxon>
        <taxon>Dipterocarpaceae</taxon>
        <taxon>Rubroshorea</taxon>
    </lineage>
</organism>
<accession>A0AAV5IDP0</accession>
<dbReference type="AlphaFoldDB" id="A0AAV5IDP0"/>